<dbReference type="Proteomes" id="UP000800035">
    <property type="component" value="Unassembled WGS sequence"/>
</dbReference>
<dbReference type="AlphaFoldDB" id="A0A6A5TKA5"/>
<reference evidence="1" key="1">
    <citation type="journal article" date="2020" name="Stud. Mycol.">
        <title>101 Dothideomycetes genomes: a test case for predicting lifestyles and emergence of pathogens.</title>
        <authorList>
            <person name="Haridas S."/>
            <person name="Albert R."/>
            <person name="Binder M."/>
            <person name="Bloem J."/>
            <person name="Labutti K."/>
            <person name="Salamov A."/>
            <person name="Andreopoulos B."/>
            <person name="Baker S."/>
            <person name="Barry K."/>
            <person name="Bills G."/>
            <person name="Bluhm B."/>
            <person name="Cannon C."/>
            <person name="Castanera R."/>
            <person name="Culley D."/>
            <person name="Daum C."/>
            <person name="Ezra D."/>
            <person name="Gonzalez J."/>
            <person name="Henrissat B."/>
            <person name="Kuo A."/>
            <person name="Liang C."/>
            <person name="Lipzen A."/>
            <person name="Lutzoni F."/>
            <person name="Magnuson J."/>
            <person name="Mondo S."/>
            <person name="Nolan M."/>
            <person name="Ohm R."/>
            <person name="Pangilinan J."/>
            <person name="Park H.-J."/>
            <person name="Ramirez L."/>
            <person name="Alfaro M."/>
            <person name="Sun H."/>
            <person name="Tritt A."/>
            <person name="Yoshinaga Y."/>
            <person name="Zwiers L.-H."/>
            <person name="Turgeon B."/>
            <person name="Goodwin S."/>
            <person name="Spatafora J."/>
            <person name="Crous P."/>
            <person name="Grigoriev I."/>
        </authorList>
    </citation>
    <scope>NUCLEOTIDE SEQUENCE</scope>
    <source>
        <strain evidence="1">CBS 675.92</strain>
    </source>
</reference>
<dbReference type="EMBL" id="ML977038">
    <property type="protein sequence ID" value="KAF1949397.1"/>
    <property type="molecule type" value="Genomic_DNA"/>
</dbReference>
<name>A0A6A5TKA5_9PLEO</name>
<proteinExistence type="predicted"/>
<accession>A0A6A5TKA5</accession>
<organism evidence="1 2">
    <name type="scientific">Byssothecium circinans</name>
    <dbReference type="NCBI Taxonomy" id="147558"/>
    <lineage>
        <taxon>Eukaryota</taxon>
        <taxon>Fungi</taxon>
        <taxon>Dikarya</taxon>
        <taxon>Ascomycota</taxon>
        <taxon>Pezizomycotina</taxon>
        <taxon>Dothideomycetes</taxon>
        <taxon>Pleosporomycetidae</taxon>
        <taxon>Pleosporales</taxon>
        <taxon>Massarineae</taxon>
        <taxon>Massarinaceae</taxon>
        <taxon>Byssothecium</taxon>
    </lineage>
</organism>
<protein>
    <submittedName>
        <fullName evidence="1">Uncharacterized protein</fullName>
    </submittedName>
</protein>
<dbReference type="OrthoDB" id="4424523at2759"/>
<evidence type="ECO:0000313" key="1">
    <source>
        <dbReference type="EMBL" id="KAF1949397.1"/>
    </source>
</evidence>
<keyword evidence="2" id="KW-1185">Reference proteome</keyword>
<evidence type="ECO:0000313" key="2">
    <source>
        <dbReference type="Proteomes" id="UP000800035"/>
    </source>
</evidence>
<sequence>MITSSHSAIRSDLAVLPVEKWGWVIYRCTYADNTAWTRFRDRVEAISRESIAESDAPEIADRLEWTWVEDPVTLDGASTAALRERFRAWAADEVARQPGDYDPVAIPRFNFFVKVDEEALQSVAGAAPPGMPWPRDSFVKFVDASWESSPVNAGEGQGQEYDDSEPEIFEPIDGCIEEDVGWIRISPFMIRTDFYDVWCGVSDLWNVWYERPPKIVYY</sequence>
<gene>
    <name evidence="1" type="ORF">CC80DRAFT_429371</name>
</gene>